<proteinExistence type="predicted"/>
<protein>
    <submittedName>
        <fullName evidence="1">Uncharacterized protein</fullName>
    </submittedName>
</protein>
<evidence type="ECO:0000313" key="1">
    <source>
        <dbReference type="EMBL" id="MBX11273.1"/>
    </source>
</evidence>
<dbReference type="AlphaFoldDB" id="A0A2P2KZW5"/>
<accession>A0A2P2KZW5</accession>
<sequence length="65" mass="7630">MFQMEDKLVEKAQHKLHTSIDIIQKMHHANDDKNYRCWCGSQRASDRIQVQSDSVFPSNVDLINK</sequence>
<organism evidence="1">
    <name type="scientific">Rhizophora mucronata</name>
    <name type="common">Asiatic mangrove</name>
    <dbReference type="NCBI Taxonomy" id="61149"/>
    <lineage>
        <taxon>Eukaryota</taxon>
        <taxon>Viridiplantae</taxon>
        <taxon>Streptophyta</taxon>
        <taxon>Embryophyta</taxon>
        <taxon>Tracheophyta</taxon>
        <taxon>Spermatophyta</taxon>
        <taxon>Magnoliopsida</taxon>
        <taxon>eudicotyledons</taxon>
        <taxon>Gunneridae</taxon>
        <taxon>Pentapetalae</taxon>
        <taxon>rosids</taxon>
        <taxon>fabids</taxon>
        <taxon>Malpighiales</taxon>
        <taxon>Rhizophoraceae</taxon>
        <taxon>Rhizophora</taxon>
    </lineage>
</organism>
<reference evidence="1" key="1">
    <citation type="submission" date="2018-02" db="EMBL/GenBank/DDBJ databases">
        <title>Rhizophora mucronata_Transcriptome.</title>
        <authorList>
            <person name="Meera S.P."/>
            <person name="Sreeshan A."/>
            <person name="Augustine A."/>
        </authorList>
    </citation>
    <scope>NUCLEOTIDE SEQUENCE</scope>
    <source>
        <tissue evidence="1">Leaf</tissue>
    </source>
</reference>
<dbReference type="EMBL" id="GGEC01030789">
    <property type="protein sequence ID" value="MBX11273.1"/>
    <property type="molecule type" value="Transcribed_RNA"/>
</dbReference>
<name>A0A2P2KZW5_RHIMU</name>